<feature type="compositionally biased region" description="Low complexity" evidence="1">
    <location>
        <begin position="273"/>
        <end position="285"/>
    </location>
</feature>
<keyword evidence="2" id="KW-0472">Membrane</keyword>
<dbReference type="PANTHER" id="PTHR46082:SF6">
    <property type="entry name" value="AAA+ ATPASE DOMAIN-CONTAINING PROTEIN-RELATED"/>
    <property type="match status" value="1"/>
</dbReference>
<evidence type="ECO:0000256" key="2">
    <source>
        <dbReference type="SAM" id="Phobius"/>
    </source>
</evidence>
<reference evidence="3 4" key="1">
    <citation type="submission" date="2024-09" db="EMBL/GenBank/DDBJ databases">
        <authorList>
            <person name="Sun Q."/>
            <person name="Mori K."/>
        </authorList>
    </citation>
    <scope>NUCLEOTIDE SEQUENCE [LARGE SCALE GENOMIC DNA]</scope>
    <source>
        <strain evidence="3 4">JCM 3307</strain>
    </source>
</reference>
<dbReference type="Gene3D" id="1.25.40.10">
    <property type="entry name" value="Tetratricopeptide repeat domain"/>
    <property type="match status" value="2"/>
</dbReference>
<gene>
    <name evidence="3" type="ORF">ACFFTR_45225</name>
</gene>
<name>A0ABV5MNA0_9ACTN</name>
<accession>A0ABV5MNA0</accession>
<organism evidence="3 4">
    <name type="scientific">Dactylosporangium vinaceum</name>
    <dbReference type="NCBI Taxonomy" id="53362"/>
    <lineage>
        <taxon>Bacteria</taxon>
        <taxon>Bacillati</taxon>
        <taxon>Actinomycetota</taxon>
        <taxon>Actinomycetes</taxon>
        <taxon>Micromonosporales</taxon>
        <taxon>Micromonosporaceae</taxon>
        <taxon>Dactylosporangium</taxon>
    </lineage>
</organism>
<protein>
    <recommendedName>
        <fullName evidence="5">Tetratricopeptide repeat protein</fullName>
    </recommendedName>
</protein>
<evidence type="ECO:0000256" key="1">
    <source>
        <dbReference type="SAM" id="MobiDB-lite"/>
    </source>
</evidence>
<dbReference type="Proteomes" id="UP001589608">
    <property type="component" value="Unassembled WGS sequence"/>
</dbReference>
<evidence type="ECO:0000313" key="3">
    <source>
        <dbReference type="EMBL" id="MFB9450328.1"/>
    </source>
</evidence>
<dbReference type="SUPFAM" id="SSF48452">
    <property type="entry name" value="TPR-like"/>
    <property type="match status" value="1"/>
</dbReference>
<proteinExistence type="predicted"/>
<evidence type="ECO:0008006" key="5">
    <source>
        <dbReference type="Google" id="ProtNLM"/>
    </source>
</evidence>
<dbReference type="RefSeq" id="WP_223102346.1">
    <property type="nucleotide sequence ID" value="NZ_CP061913.1"/>
</dbReference>
<dbReference type="InterPro" id="IPR053137">
    <property type="entry name" value="NLR-like"/>
</dbReference>
<keyword evidence="4" id="KW-1185">Reference proteome</keyword>
<keyword evidence="2" id="KW-1133">Transmembrane helix</keyword>
<dbReference type="InterPro" id="IPR011990">
    <property type="entry name" value="TPR-like_helical_dom_sf"/>
</dbReference>
<dbReference type="EMBL" id="JBHMCA010000078">
    <property type="protein sequence ID" value="MFB9450328.1"/>
    <property type="molecule type" value="Genomic_DNA"/>
</dbReference>
<comment type="caution">
    <text evidence="3">The sequence shown here is derived from an EMBL/GenBank/DDBJ whole genome shotgun (WGS) entry which is preliminary data.</text>
</comment>
<sequence>MSAVDVTESLDAIERLVVGWDFPGARAEVQRLLDEPGLSDDDRLTARRLLAEVLRELGELDAAYDLAEAVAAQAERRYGQIDPRTVHAVAVLAAVRHDHDEWDEAERLYHRVLDSGIDEDGTDPCCRAVRLARVNLALLQRDRGETGLALAMLNAAYVIHRREYGAEDLDTIRIAAELAALQYQSGDVLQARRLFTLAHAAARARLGTRHPFTKAVEWELAAVEPPMPSAPISVIPTPVVVDPVVPPPAPAPRSAPPPAASSPPPGPAPVSPSPSAASSSSSASSPSSARVMWPLISLVAVLVVGAGVTAGFLLLRDGSPPSAPPVAAPGASVAVLPATASTVGGGDLSGGSEVPAFVVRDLKVQPGGRELVVTWAALPVSVVVALSRAGAPATVLGTVPPGTSRYVVKDIDPAGAYCVVLGPVNETVNIAPATSACTSGR</sequence>
<dbReference type="PANTHER" id="PTHR46082">
    <property type="entry name" value="ATP/GTP-BINDING PROTEIN-RELATED"/>
    <property type="match status" value="1"/>
</dbReference>
<feature type="compositionally biased region" description="Pro residues" evidence="1">
    <location>
        <begin position="249"/>
        <end position="272"/>
    </location>
</feature>
<evidence type="ECO:0000313" key="4">
    <source>
        <dbReference type="Proteomes" id="UP001589608"/>
    </source>
</evidence>
<feature type="transmembrane region" description="Helical" evidence="2">
    <location>
        <begin position="291"/>
        <end position="315"/>
    </location>
</feature>
<feature type="region of interest" description="Disordered" evidence="1">
    <location>
        <begin position="249"/>
        <end position="285"/>
    </location>
</feature>
<keyword evidence="2" id="KW-0812">Transmembrane</keyword>